<organism evidence="4 5">
    <name type="scientific">Thioalkalivibrio nitratireducens (strain DSM 14787 / UNIQEM 213 / ALEN2)</name>
    <dbReference type="NCBI Taxonomy" id="1255043"/>
    <lineage>
        <taxon>Bacteria</taxon>
        <taxon>Pseudomonadati</taxon>
        <taxon>Pseudomonadota</taxon>
        <taxon>Gammaproteobacteria</taxon>
        <taxon>Chromatiales</taxon>
        <taxon>Ectothiorhodospiraceae</taxon>
        <taxon>Thioalkalivibrio</taxon>
    </lineage>
</organism>
<dbReference type="PANTHER" id="PTHR37165">
    <property type="entry name" value="PEPTIDASE U56 FAMILY"/>
    <property type="match status" value="1"/>
</dbReference>
<evidence type="ECO:0000256" key="2">
    <source>
        <dbReference type="ARBA" id="ARBA00033743"/>
    </source>
</evidence>
<dbReference type="NCBIfam" id="NF041155">
    <property type="entry name" value="encap_f1"/>
    <property type="match status" value="1"/>
</dbReference>
<evidence type="ECO:0000256" key="3">
    <source>
        <dbReference type="ARBA" id="ARBA00033787"/>
    </source>
</evidence>
<reference evidence="4" key="1">
    <citation type="submission" date="2015-12" db="EMBL/GenBank/DDBJ databases">
        <authorList>
            <person name="Tikhonova T.V."/>
            <person name="Pavlov A.R."/>
            <person name="Beletsky A.V."/>
            <person name="Mardanov A.V."/>
            <person name="Sorokin D.Y."/>
            <person name="Ravin N.V."/>
            <person name="Popov V.O."/>
        </authorList>
    </citation>
    <scope>NUCLEOTIDE SEQUENCE</scope>
    <source>
        <strain evidence="4">DSM 14787</strain>
    </source>
</reference>
<keyword evidence="3" id="KW-1284">Encapsulin nanocompartment</keyword>
<dbReference type="InterPro" id="IPR007544">
    <property type="entry name" value="ENCAP"/>
</dbReference>
<evidence type="ECO:0000313" key="4">
    <source>
        <dbReference type="EMBL" id="AGA32039.1"/>
    </source>
</evidence>
<dbReference type="Gene3D" id="3.30.2320.10">
    <property type="entry name" value="hypothetical protein PF0899 domain"/>
    <property type="match status" value="1"/>
</dbReference>
<dbReference type="PIRSF" id="PIRSF019254">
    <property type="entry name" value="CFP29"/>
    <property type="match status" value="1"/>
</dbReference>
<evidence type="ECO:0000256" key="1">
    <source>
        <dbReference type="ARBA" id="ARBA00033738"/>
    </source>
</evidence>
<dbReference type="AlphaFoldDB" id="L0DR33"/>
<dbReference type="GO" id="GO:0004601">
    <property type="term" value="F:peroxidase activity"/>
    <property type="evidence" value="ECO:0007669"/>
    <property type="project" value="UniProtKB-KW"/>
</dbReference>
<dbReference type="SUPFAM" id="SSF56563">
    <property type="entry name" value="Major capsid protein gp5"/>
    <property type="match status" value="1"/>
</dbReference>
<dbReference type="PANTHER" id="PTHR37165:SF1">
    <property type="entry name" value="TYPE 1 ENCAPSULIN SHELL PROTEIN"/>
    <property type="match status" value="1"/>
</dbReference>
<sequence length="268" mass="29015">MDDLKRDLAPLSERAWTEIETEAKRTLKRTLAARKLVDFTGPLGWSVSSIGLGRQEAVSAAAQPGVRAALRTVQPLVELVAPFVLDRREMENIDRGARDPDLQSLRSAARAIGMVEDRAVFHGYAASRIEGITEAAASTTLPLTTDYVQYPEVVAKALDRLRSAGIDGPYAIALGPQCFTGLTTTTTMAGYPVFEHVRRLLDGPLVWAPAVEGAVVVSLRGGDFELSVGRDFSVGYSNHTDTAVHLYLQESFTFRVLAPEAAVPLAYS</sequence>
<dbReference type="KEGG" id="tni:TVNIR_0331"/>
<dbReference type="Gene3D" id="3.30.2400.30">
    <property type="match status" value="1"/>
</dbReference>
<protein>
    <submittedName>
        <fullName evidence="4">Encapsulating protein for a DyP-type peroxidase or ferritin-like protein oligomers</fullName>
    </submittedName>
</protein>
<name>L0DR33_THIND</name>
<evidence type="ECO:0000313" key="5">
    <source>
        <dbReference type="Proteomes" id="UP000010809"/>
    </source>
</evidence>
<gene>
    <name evidence="4" type="primary">lin [H]</name>
    <name evidence="4" type="ordered locus">TVNIR_0331</name>
</gene>
<proteinExistence type="inferred from homology"/>
<accession>L0DR33</accession>
<dbReference type="HOGENOM" id="CLU_089875_1_0_6"/>
<comment type="subcellular location">
    <subcellularLocation>
        <location evidence="1">Encapsulin nanocompartment</location>
    </subcellularLocation>
</comment>
<dbReference type="EMBL" id="CP003989">
    <property type="protein sequence ID" value="AGA32039.1"/>
    <property type="molecule type" value="Genomic_DNA"/>
</dbReference>
<dbReference type="STRING" id="1255043.TVNIR_0331"/>
<dbReference type="Proteomes" id="UP000010809">
    <property type="component" value="Chromosome"/>
</dbReference>
<keyword evidence="5" id="KW-1185">Reference proteome</keyword>
<dbReference type="GO" id="GO:0140737">
    <property type="term" value="C:encapsulin nanocompartment"/>
    <property type="evidence" value="ECO:0007669"/>
    <property type="project" value="UniProtKB-SubCell"/>
</dbReference>
<dbReference type="RefSeq" id="WP_015257194.1">
    <property type="nucleotide sequence ID" value="NC_019902.2"/>
</dbReference>
<dbReference type="Pfam" id="PF04454">
    <property type="entry name" value="Linocin_M18"/>
    <property type="match status" value="1"/>
</dbReference>
<dbReference type="OrthoDB" id="2922at2"/>
<dbReference type="PATRIC" id="fig|1255043.3.peg.331"/>
<dbReference type="eggNOG" id="COG1659">
    <property type="taxonomic scope" value="Bacteria"/>
</dbReference>
<dbReference type="InterPro" id="IPR051429">
    <property type="entry name" value="Encapsulin_nc"/>
</dbReference>
<comment type="similarity">
    <text evidence="2">Belongs to the encapsulin family. Family 1 subfamily.</text>
</comment>